<gene>
    <name evidence="2" type="ORF">PGQ11_014565</name>
</gene>
<reference evidence="2 3" key="1">
    <citation type="journal article" date="2024" name="IMA Fungus">
        <title>Apiospora arundinis, a panoply of carbohydrate-active enzymes and secondary metabolites.</title>
        <authorList>
            <person name="Sorensen T."/>
            <person name="Petersen C."/>
            <person name="Muurmann A.T."/>
            <person name="Christiansen J.V."/>
            <person name="Brundto M.L."/>
            <person name="Overgaard C.K."/>
            <person name="Boysen A.T."/>
            <person name="Wollenberg R.D."/>
            <person name="Larsen T.O."/>
            <person name="Sorensen J.L."/>
            <person name="Nielsen K.L."/>
            <person name="Sondergaard T.E."/>
        </authorList>
    </citation>
    <scope>NUCLEOTIDE SEQUENCE [LARGE SCALE GENOMIC DNA]</scope>
    <source>
        <strain evidence="2 3">AAU 773</strain>
    </source>
</reference>
<organism evidence="2 3">
    <name type="scientific">Apiospora arundinis</name>
    <dbReference type="NCBI Taxonomy" id="335852"/>
    <lineage>
        <taxon>Eukaryota</taxon>
        <taxon>Fungi</taxon>
        <taxon>Dikarya</taxon>
        <taxon>Ascomycota</taxon>
        <taxon>Pezizomycotina</taxon>
        <taxon>Sordariomycetes</taxon>
        <taxon>Xylariomycetidae</taxon>
        <taxon>Amphisphaeriales</taxon>
        <taxon>Apiosporaceae</taxon>
        <taxon>Apiospora</taxon>
    </lineage>
</organism>
<keyword evidence="1" id="KW-0732">Signal</keyword>
<evidence type="ECO:0000313" key="2">
    <source>
        <dbReference type="EMBL" id="KAK8852086.1"/>
    </source>
</evidence>
<comment type="caution">
    <text evidence="2">The sequence shown here is derived from an EMBL/GenBank/DDBJ whole genome shotgun (WGS) entry which is preliminary data.</text>
</comment>
<proteinExistence type="predicted"/>
<evidence type="ECO:0000256" key="1">
    <source>
        <dbReference type="SAM" id="SignalP"/>
    </source>
</evidence>
<sequence>MKFFPSAIVLAGAAAAAVLEPIVQREATIDEADLTAAACGSPICAGAIAQINVGCPLPCQSTPCTRFHCPNENIDLACGKTQTSCAQVS</sequence>
<name>A0ABR2HSP6_9PEZI</name>
<keyword evidence="3" id="KW-1185">Reference proteome</keyword>
<evidence type="ECO:0000313" key="3">
    <source>
        <dbReference type="Proteomes" id="UP001390339"/>
    </source>
</evidence>
<dbReference type="Proteomes" id="UP001390339">
    <property type="component" value="Unassembled WGS sequence"/>
</dbReference>
<feature type="signal peptide" evidence="1">
    <location>
        <begin position="1"/>
        <end position="16"/>
    </location>
</feature>
<protein>
    <submittedName>
        <fullName evidence="2">Uncharacterized protein</fullName>
    </submittedName>
</protein>
<feature type="chain" id="PRO_5046659473" evidence="1">
    <location>
        <begin position="17"/>
        <end position="89"/>
    </location>
</feature>
<dbReference type="EMBL" id="JAPCWZ010000009">
    <property type="protein sequence ID" value="KAK8852086.1"/>
    <property type="molecule type" value="Genomic_DNA"/>
</dbReference>
<accession>A0ABR2HSP6</accession>